<evidence type="ECO:0000313" key="2">
    <source>
        <dbReference type="Proteomes" id="UP000298340"/>
    </source>
</evidence>
<dbReference type="InterPro" id="IPR047589">
    <property type="entry name" value="DUF11_rpt"/>
</dbReference>
<protein>
    <submittedName>
        <fullName evidence="1">DUF11 domain-containing protein</fullName>
    </submittedName>
</protein>
<dbReference type="NCBIfam" id="TIGR01451">
    <property type="entry name" value="B_ant_repeat"/>
    <property type="match status" value="1"/>
</dbReference>
<reference evidence="1 2" key="1">
    <citation type="journal article" date="2018" name="Syst. Appl. Microbiol.">
        <title>Flavobacterium circumlabens sp. nov. and Flavobacterium cupreum sp. nov., two psychrotrophic species isolated from Antarctic environmental samples.</title>
        <authorList>
            <person name="Kralova S."/>
            <person name="Busse H.J."/>
            <person name="Svec P."/>
            <person name="Maslanova I."/>
            <person name="Stankova E."/>
            <person name="Bartak M."/>
            <person name="Sedlacek I."/>
        </authorList>
    </citation>
    <scope>NUCLEOTIDE SEQUENCE [LARGE SCALE GENOMIC DNA]</scope>
    <source>
        <strain evidence="1 2">CCM 8828</strain>
    </source>
</reference>
<dbReference type="RefSeq" id="WP_134092446.1">
    <property type="nucleotide sequence ID" value="NZ_QWDN01000568.1"/>
</dbReference>
<accession>A0A4Y7U5L7</accession>
<dbReference type="AlphaFoldDB" id="A0A4Y7U5L7"/>
<evidence type="ECO:0000313" key="1">
    <source>
        <dbReference type="EMBL" id="TEB41099.1"/>
    </source>
</evidence>
<dbReference type="Proteomes" id="UP000298340">
    <property type="component" value="Unassembled WGS sequence"/>
</dbReference>
<gene>
    <name evidence="1" type="ORF">D0809_27255</name>
</gene>
<feature type="non-terminal residue" evidence="1">
    <location>
        <position position="129"/>
    </location>
</feature>
<sequence length="129" mass="13934">LGFDIDNVDIDNTGNKILGNSETQGALKLTTNGDGYGAFLTTFAVDIIEPKIVLTKVVRGVRADGVTEYDLNGADVTLGQEMRYEVGFQNVGNDNAKTLTITDILPQNVIFNRPSDIIFMDNGISVASY</sequence>
<name>A0A4Y7U5L7_9FLAO</name>
<comment type="caution">
    <text evidence="1">The sequence shown here is derived from an EMBL/GenBank/DDBJ whole genome shotgun (WGS) entry which is preliminary data.</text>
</comment>
<dbReference type="EMBL" id="QWDN01000568">
    <property type="protein sequence ID" value="TEB41099.1"/>
    <property type="molecule type" value="Genomic_DNA"/>
</dbReference>
<feature type="non-terminal residue" evidence="1">
    <location>
        <position position="1"/>
    </location>
</feature>
<organism evidence="1 2">
    <name type="scientific">Flavobacterium circumlabens</name>
    <dbReference type="NCBI Taxonomy" id="2133765"/>
    <lineage>
        <taxon>Bacteria</taxon>
        <taxon>Pseudomonadati</taxon>
        <taxon>Bacteroidota</taxon>
        <taxon>Flavobacteriia</taxon>
        <taxon>Flavobacteriales</taxon>
        <taxon>Flavobacteriaceae</taxon>
        <taxon>Flavobacterium</taxon>
    </lineage>
</organism>
<proteinExistence type="predicted"/>